<dbReference type="AlphaFoldDB" id="A0A193SRJ8"/>
<reference evidence="2" key="1">
    <citation type="submission" date="2017-11" db="EMBL/GenBank/DDBJ databases">
        <authorList>
            <person name="Blom J."/>
        </authorList>
    </citation>
    <scope>NUCLEOTIDE SEQUENCE [LARGE SCALE GENOMIC DNA]</scope>
</reference>
<gene>
    <name evidence="1" type="ORF">PL963_03436</name>
</gene>
<dbReference type="SUPFAM" id="SSF53383">
    <property type="entry name" value="PLP-dependent transferases"/>
    <property type="match status" value="1"/>
</dbReference>
<dbReference type="EMBL" id="LT963395">
    <property type="protein sequence ID" value="SOS21527.1"/>
    <property type="molecule type" value="Genomic_DNA"/>
</dbReference>
<accession>A0A193SRJ8</accession>
<protein>
    <recommendedName>
        <fullName evidence="3">Pyridoxal-dependent decarboxylase</fullName>
    </recommendedName>
</protein>
<dbReference type="RefSeq" id="WP_269453951.1">
    <property type="nucleotide sequence ID" value="NZ_LT222319.1"/>
</dbReference>
<proteinExistence type="predicted"/>
<dbReference type="InterPro" id="IPR015421">
    <property type="entry name" value="PyrdxlP-dep_Trfase_major"/>
</dbReference>
<dbReference type="Gene3D" id="3.40.640.10">
    <property type="entry name" value="Type I PLP-dependent aspartate aminotransferase-like (Major domain)"/>
    <property type="match status" value="1"/>
</dbReference>
<dbReference type="Gene3D" id="3.90.1150.170">
    <property type="match status" value="1"/>
</dbReference>
<name>A0A193SRJ8_9PSED</name>
<evidence type="ECO:0000313" key="1">
    <source>
        <dbReference type="EMBL" id="SOS21527.1"/>
    </source>
</evidence>
<keyword evidence="2" id="KW-1185">Reference proteome</keyword>
<sequence>MSCILDDERCIPELLTQLRSLSLDFLSGAQTAAAVDTRPDGLTQQAEMPEEGLGCLEALRTYWQRYADGHSRSTGPRYYGFVTGGVTPAALAGDWLVSVLDQNVATERHSIAAFIEAQVLTFISNLLKLPAGLFQGVLTTGATAANLVGLSSAREWCGEQAGVSIAKELQQPLR</sequence>
<dbReference type="InterPro" id="IPR015424">
    <property type="entry name" value="PyrdxlP-dep_Trfase"/>
</dbReference>
<organism evidence="1 2">
    <name type="scientific">Pseudomonas cerasi</name>
    <dbReference type="NCBI Taxonomy" id="1583341"/>
    <lineage>
        <taxon>Bacteria</taxon>
        <taxon>Pseudomonadati</taxon>
        <taxon>Pseudomonadota</taxon>
        <taxon>Gammaproteobacteria</taxon>
        <taxon>Pseudomonadales</taxon>
        <taxon>Pseudomonadaceae</taxon>
        <taxon>Pseudomonas</taxon>
    </lineage>
</organism>
<evidence type="ECO:0000313" key="2">
    <source>
        <dbReference type="Proteomes" id="UP000239025"/>
    </source>
</evidence>
<dbReference type="Proteomes" id="UP000239025">
    <property type="component" value="Chromosome 1"/>
</dbReference>
<evidence type="ECO:0008006" key="3">
    <source>
        <dbReference type="Google" id="ProtNLM"/>
    </source>
</evidence>